<dbReference type="AlphaFoldDB" id="X0ZII9"/>
<feature type="non-terminal residue" evidence="2">
    <location>
        <position position="1"/>
    </location>
</feature>
<sequence length="153" mass="17035">AAEEKRQGMAGGQEERAPRRGPEGAEEVAQRMREVLGLEPEEVQVRPQPQPRPRPEAPAHPEPAPRELQPAAETEVRQLLQPGEQALTRLRTDVGTGRRIAPPLAPMPSGQGQDQPAVRVALDDVRLAQRAIVYHEIFSSPKALREDREMWDL</sequence>
<evidence type="ECO:0000313" key="2">
    <source>
        <dbReference type="EMBL" id="GAG48131.1"/>
    </source>
</evidence>
<accession>X0ZII9</accession>
<proteinExistence type="predicted"/>
<gene>
    <name evidence="2" type="ORF">S01H1_83797</name>
</gene>
<comment type="caution">
    <text evidence="2">The sequence shown here is derived from an EMBL/GenBank/DDBJ whole genome shotgun (WGS) entry which is preliminary data.</text>
</comment>
<feature type="compositionally biased region" description="Basic and acidic residues" evidence="1">
    <location>
        <begin position="53"/>
        <end position="65"/>
    </location>
</feature>
<reference evidence="2" key="1">
    <citation type="journal article" date="2014" name="Front. Microbiol.">
        <title>High frequency of phylogenetically diverse reductive dehalogenase-homologous genes in deep subseafloor sedimentary metagenomes.</title>
        <authorList>
            <person name="Kawai M."/>
            <person name="Futagami T."/>
            <person name="Toyoda A."/>
            <person name="Takaki Y."/>
            <person name="Nishi S."/>
            <person name="Hori S."/>
            <person name="Arai W."/>
            <person name="Tsubouchi T."/>
            <person name="Morono Y."/>
            <person name="Uchiyama I."/>
            <person name="Ito T."/>
            <person name="Fujiyama A."/>
            <person name="Inagaki F."/>
            <person name="Takami H."/>
        </authorList>
    </citation>
    <scope>NUCLEOTIDE SEQUENCE</scope>
    <source>
        <strain evidence="2">Expedition CK06-06</strain>
    </source>
</reference>
<organism evidence="2">
    <name type="scientific">marine sediment metagenome</name>
    <dbReference type="NCBI Taxonomy" id="412755"/>
    <lineage>
        <taxon>unclassified sequences</taxon>
        <taxon>metagenomes</taxon>
        <taxon>ecological metagenomes</taxon>
    </lineage>
</organism>
<evidence type="ECO:0000256" key="1">
    <source>
        <dbReference type="SAM" id="MobiDB-lite"/>
    </source>
</evidence>
<protein>
    <submittedName>
        <fullName evidence="2">Uncharacterized protein</fullName>
    </submittedName>
</protein>
<feature type="region of interest" description="Disordered" evidence="1">
    <location>
        <begin position="1"/>
        <end position="116"/>
    </location>
</feature>
<name>X0ZII9_9ZZZZ</name>
<dbReference type="EMBL" id="BARS01057044">
    <property type="protein sequence ID" value="GAG48131.1"/>
    <property type="molecule type" value="Genomic_DNA"/>
</dbReference>
<feature type="compositionally biased region" description="Basic and acidic residues" evidence="1">
    <location>
        <begin position="1"/>
        <end position="36"/>
    </location>
</feature>